<feature type="transmembrane region" description="Helical" evidence="6">
    <location>
        <begin position="204"/>
        <end position="222"/>
    </location>
</feature>
<dbReference type="EMBL" id="LGUE01000008">
    <property type="protein sequence ID" value="KON83231.1"/>
    <property type="molecule type" value="Genomic_DNA"/>
</dbReference>
<dbReference type="AlphaFoldDB" id="A0A0M0G173"/>
<dbReference type="GO" id="GO:0015093">
    <property type="term" value="F:ferrous iron transmembrane transporter activity"/>
    <property type="evidence" value="ECO:0007669"/>
    <property type="project" value="TreeGrafter"/>
</dbReference>
<dbReference type="Proteomes" id="UP000037405">
    <property type="component" value="Unassembled WGS sequence"/>
</dbReference>
<keyword evidence="3 6" id="KW-0812">Transmembrane</keyword>
<gene>
    <name evidence="7" type="ORF">AF331_20645</name>
</gene>
<dbReference type="PANTHER" id="PTHR31632:SF2">
    <property type="entry name" value="PLASMA MEMBRANE IRON PERMEASE"/>
    <property type="match status" value="1"/>
</dbReference>
<comment type="caution">
    <text evidence="7">The sequence shown here is derived from an EMBL/GenBank/DDBJ whole genome shotgun (WGS) entry which is preliminary data.</text>
</comment>
<reference evidence="8" key="1">
    <citation type="submission" date="2015-07" db="EMBL/GenBank/DDBJ databases">
        <title>Fjat-14235 jcm11544.</title>
        <authorList>
            <person name="Liu B."/>
            <person name="Wang J."/>
            <person name="Zhu Y."/>
            <person name="Liu G."/>
            <person name="Chen Q."/>
            <person name="Chen Z."/>
            <person name="Lan J."/>
            <person name="Che J."/>
            <person name="Ge C."/>
            <person name="Shi H."/>
            <person name="Pan Z."/>
            <person name="Liu X."/>
        </authorList>
    </citation>
    <scope>NUCLEOTIDE SEQUENCE [LARGE SCALE GENOMIC DNA]</scope>
    <source>
        <strain evidence="8">JCM 11544</strain>
    </source>
</reference>
<dbReference type="STRING" id="189381.GCA_900166615_00088"/>
<evidence type="ECO:0000313" key="7">
    <source>
        <dbReference type="EMBL" id="KON83231.1"/>
    </source>
</evidence>
<feature type="transmembrane region" description="Helical" evidence="6">
    <location>
        <begin position="112"/>
        <end position="132"/>
    </location>
</feature>
<dbReference type="PROSITE" id="PS50077">
    <property type="entry name" value="HEAT_REPEAT"/>
    <property type="match status" value="1"/>
</dbReference>
<comment type="similarity">
    <text evidence="2">Belongs to the oxidase-dependent Fe transporter (OFeT) (TC 9.A.10.1) family.</text>
</comment>
<evidence type="ECO:0000256" key="4">
    <source>
        <dbReference type="ARBA" id="ARBA00022989"/>
    </source>
</evidence>
<keyword evidence="5 6" id="KW-0472">Membrane</keyword>
<accession>A0A0M0G173</accession>
<feature type="transmembrane region" description="Helical" evidence="6">
    <location>
        <begin position="73"/>
        <end position="91"/>
    </location>
</feature>
<dbReference type="GO" id="GO:0033573">
    <property type="term" value="C:high-affinity iron permease complex"/>
    <property type="evidence" value="ECO:0007669"/>
    <property type="project" value="InterPro"/>
</dbReference>
<comment type="subcellular location">
    <subcellularLocation>
        <location evidence="1">Membrane</location>
        <topology evidence="1">Multi-pass membrane protein</topology>
    </subcellularLocation>
</comment>
<dbReference type="RefSeq" id="WP_053429853.1">
    <property type="nucleotide sequence ID" value="NZ_JAUKEH010000003.1"/>
</dbReference>
<evidence type="ECO:0000256" key="5">
    <source>
        <dbReference type="ARBA" id="ARBA00023136"/>
    </source>
</evidence>
<dbReference type="OrthoDB" id="9792533at2"/>
<dbReference type="PATRIC" id="fig|189381.12.peg.3669"/>
<name>A0A0M0G173_9BACI</name>
<dbReference type="InterPro" id="IPR021133">
    <property type="entry name" value="HEAT_type_2"/>
</dbReference>
<dbReference type="Pfam" id="PF03239">
    <property type="entry name" value="FTR1"/>
    <property type="match status" value="1"/>
</dbReference>
<proteinExistence type="inferred from homology"/>
<feature type="transmembrane region" description="Helical" evidence="6">
    <location>
        <begin position="175"/>
        <end position="198"/>
    </location>
</feature>
<evidence type="ECO:0000256" key="3">
    <source>
        <dbReference type="ARBA" id="ARBA00022692"/>
    </source>
</evidence>
<dbReference type="InterPro" id="IPR004923">
    <property type="entry name" value="FTR1/Fip1/EfeU"/>
</dbReference>
<feature type="transmembrane region" description="Helical" evidence="6">
    <location>
        <begin position="12"/>
        <end position="30"/>
    </location>
</feature>
<evidence type="ECO:0000256" key="6">
    <source>
        <dbReference type="SAM" id="Phobius"/>
    </source>
</evidence>
<feature type="transmembrane region" description="Helical" evidence="6">
    <location>
        <begin position="144"/>
        <end position="163"/>
    </location>
</feature>
<evidence type="ECO:0000256" key="2">
    <source>
        <dbReference type="ARBA" id="ARBA00008333"/>
    </source>
</evidence>
<evidence type="ECO:0000313" key="8">
    <source>
        <dbReference type="Proteomes" id="UP000037405"/>
    </source>
</evidence>
<protein>
    <submittedName>
        <fullName evidence="7">Iron permease</fullName>
    </submittedName>
</protein>
<keyword evidence="8" id="KW-1185">Reference proteome</keyword>
<keyword evidence="4 6" id="KW-1133">Transmembrane helix</keyword>
<organism evidence="7 8">
    <name type="scientific">Rossellomorea marisflavi</name>
    <dbReference type="NCBI Taxonomy" id="189381"/>
    <lineage>
        <taxon>Bacteria</taxon>
        <taxon>Bacillati</taxon>
        <taxon>Bacillota</taxon>
        <taxon>Bacilli</taxon>
        <taxon>Bacillales</taxon>
        <taxon>Bacillaceae</taxon>
        <taxon>Rossellomorea</taxon>
    </lineage>
</organism>
<sequence length="233" mass="25289">MLDSLFLSFREGLEAALIIGIILATLSQLNRKHLAKVVGFGTIAGVIGSLILGWGLFTFAQSISHEAEEIMEAVMRIVAAGLIAYFILWLHRNQQVAGKIKGQTEKSSSSKIGLFLLAFLSVIREGMELMVFNMTKISESAGTVALGSIIGIIAAALVAFVIFKTTIKLNLSLIFKALGLILVFLGGEMFAEGIVELLETHSEAMEILFLAVFIVPALFILLKDDMARFRRAA</sequence>
<evidence type="ECO:0000256" key="1">
    <source>
        <dbReference type="ARBA" id="ARBA00004141"/>
    </source>
</evidence>
<dbReference type="PANTHER" id="PTHR31632">
    <property type="entry name" value="IRON TRANSPORTER FTH1"/>
    <property type="match status" value="1"/>
</dbReference>
<feature type="transmembrane region" description="Helical" evidence="6">
    <location>
        <begin position="37"/>
        <end position="61"/>
    </location>
</feature>